<reference evidence="3" key="1">
    <citation type="submission" date="2017-02" db="UniProtKB">
        <authorList>
            <consortium name="WormBaseParasite"/>
        </authorList>
    </citation>
    <scope>IDENTIFICATION</scope>
</reference>
<reference evidence="1 2" key="2">
    <citation type="submission" date="2018-11" db="EMBL/GenBank/DDBJ databases">
        <authorList>
            <consortium name="Pathogen Informatics"/>
        </authorList>
    </citation>
    <scope>NUCLEOTIDE SEQUENCE [LARGE SCALE GENOMIC DNA]</scope>
</reference>
<dbReference type="EMBL" id="UZAG01004159">
    <property type="protein sequence ID" value="VDO16463.1"/>
    <property type="molecule type" value="Genomic_DNA"/>
</dbReference>
<evidence type="ECO:0000313" key="1">
    <source>
        <dbReference type="EMBL" id="VDO16463.1"/>
    </source>
</evidence>
<evidence type="ECO:0000313" key="2">
    <source>
        <dbReference type="Proteomes" id="UP000280834"/>
    </source>
</evidence>
<dbReference type="Proteomes" id="UP000280834">
    <property type="component" value="Unassembled WGS sequence"/>
</dbReference>
<dbReference type="WBParaSite" id="BTMF_0000498501-mRNA-1">
    <property type="protein sequence ID" value="BTMF_0000498501-mRNA-1"/>
    <property type="gene ID" value="BTMF_0000498501"/>
</dbReference>
<gene>
    <name evidence="1" type="ORF">BTMF_LOCUS4273</name>
</gene>
<sequence length="81" mass="9629">MLLEYFNCNNFIRPFFPCFDNLPKRTFTQKFQHLILISIGRDEHLIFDQLIFSFGAGLRTGARLIVELFVAIRFDSRLISW</sequence>
<accession>A0A0R3QF41</accession>
<dbReference type="AlphaFoldDB" id="A0A0R3QF41"/>
<evidence type="ECO:0000313" key="3">
    <source>
        <dbReference type="WBParaSite" id="BTMF_0000498501-mRNA-1"/>
    </source>
</evidence>
<keyword evidence="2" id="KW-1185">Reference proteome</keyword>
<organism evidence="3">
    <name type="scientific">Brugia timori</name>
    <dbReference type="NCBI Taxonomy" id="42155"/>
    <lineage>
        <taxon>Eukaryota</taxon>
        <taxon>Metazoa</taxon>
        <taxon>Ecdysozoa</taxon>
        <taxon>Nematoda</taxon>
        <taxon>Chromadorea</taxon>
        <taxon>Rhabditida</taxon>
        <taxon>Spirurina</taxon>
        <taxon>Spiruromorpha</taxon>
        <taxon>Filarioidea</taxon>
        <taxon>Onchocercidae</taxon>
        <taxon>Brugia</taxon>
    </lineage>
</organism>
<proteinExistence type="predicted"/>
<protein>
    <submittedName>
        <fullName evidence="3">HECT domain-containing protein</fullName>
    </submittedName>
</protein>
<name>A0A0R3QF41_9BILA</name>